<evidence type="ECO:0000313" key="3">
    <source>
        <dbReference type="Proteomes" id="UP000216411"/>
    </source>
</evidence>
<comment type="caution">
    <text evidence="2">The sequence shown here is derived from an EMBL/GenBank/DDBJ whole genome shotgun (WGS) entry which is preliminary data.</text>
</comment>
<reference evidence="2 3" key="1">
    <citation type="journal article" date="2017" name="Genome Announc.">
        <title>Draft Genome Sequence of a Sporulating and Motile Strain of Lachnotalea glycerini Isolated from Water in Quebec City, Canada.</title>
        <authorList>
            <person name="Maheux A.F."/>
            <person name="Boudreau D.K."/>
            <person name="Berube E."/>
            <person name="Boissinot M."/>
            <person name="Raymond F."/>
            <person name="Brodeur S."/>
            <person name="Corbeil J."/>
            <person name="Isabel S."/>
            <person name="Omar R.F."/>
            <person name="Bergeron M.G."/>
        </authorList>
    </citation>
    <scope>NUCLEOTIDE SEQUENCE [LARGE SCALE GENOMIC DNA]</scope>
    <source>
        <strain evidence="2 3">CCRI-19302</strain>
    </source>
</reference>
<evidence type="ECO:0000313" key="2">
    <source>
        <dbReference type="EMBL" id="RDY30548.1"/>
    </source>
</evidence>
<protein>
    <submittedName>
        <fullName evidence="2">Uncharacterized protein</fullName>
    </submittedName>
</protein>
<dbReference type="EMBL" id="NOKA02000034">
    <property type="protein sequence ID" value="RDY30548.1"/>
    <property type="molecule type" value="Genomic_DNA"/>
</dbReference>
<feature type="transmembrane region" description="Helical" evidence="1">
    <location>
        <begin position="76"/>
        <end position="95"/>
    </location>
</feature>
<feature type="transmembrane region" description="Helical" evidence="1">
    <location>
        <begin position="16"/>
        <end position="35"/>
    </location>
</feature>
<dbReference type="AlphaFoldDB" id="A0A371JCZ7"/>
<name>A0A371JCZ7_9FIRM</name>
<dbReference type="Proteomes" id="UP000216411">
    <property type="component" value="Unassembled WGS sequence"/>
</dbReference>
<proteinExistence type="predicted"/>
<keyword evidence="1" id="KW-0812">Transmembrane</keyword>
<keyword evidence="1" id="KW-0472">Membrane</keyword>
<feature type="transmembrane region" description="Helical" evidence="1">
    <location>
        <begin position="47"/>
        <end position="70"/>
    </location>
</feature>
<keyword evidence="1" id="KW-1133">Transmembrane helix</keyword>
<dbReference type="RefSeq" id="WP_094377048.1">
    <property type="nucleotide sequence ID" value="NZ_NOKA02000034.1"/>
</dbReference>
<gene>
    <name evidence="2" type="ORF">CG710_014170</name>
</gene>
<keyword evidence="3" id="KW-1185">Reference proteome</keyword>
<organism evidence="2 3">
    <name type="scientific">Lachnotalea glycerini</name>
    <dbReference type="NCBI Taxonomy" id="1763509"/>
    <lineage>
        <taxon>Bacteria</taxon>
        <taxon>Bacillati</taxon>
        <taxon>Bacillota</taxon>
        <taxon>Clostridia</taxon>
        <taxon>Lachnospirales</taxon>
        <taxon>Lachnospiraceae</taxon>
        <taxon>Lachnotalea</taxon>
    </lineage>
</organism>
<accession>A0A371JCZ7</accession>
<evidence type="ECO:0000256" key="1">
    <source>
        <dbReference type="SAM" id="Phobius"/>
    </source>
</evidence>
<dbReference type="OrthoDB" id="367237at2"/>
<sequence length="254" mass="28647">MLLSGLSIVQQAYEQYAAAGVAQLLLISSLIVILIKDKKSENRQLAYYIIALTVLIFIPPTAFILAKYFIGEDVYWRVFWLIPSVIVIAYAGTKLIEQIGKKSRQRLMAAAMIIVVVLGGRCVYNSENFTKSTNLYKLPQEALDLCEMVAPNGGTTKIIVPETIVSYIRQYNANINMLYGRNLGKDTKRGKNYTLLLQLNSLDPDIPYIAEYAKTKKCEYVVFENTSNGIEQMTNEGFELYGNTKNYTVFKSID</sequence>